<reference evidence="14 15" key="1">
    <citation type="submission" date="2022-10" db="EMBL/GenBank/DDBJ databases">
        <title>The complete genomes of actinobacterial strains from the NBC collection.</title>
        <authorList>
            <person name="Joergensen T.S."/>
            <person name="Alvarez Arevalo M."/>
            <person name="Sterndorff E.B."/>
            <person name="Faurdal D."/>
            <person name="Vuksanovic O."/>
            <person name="Mourched A.-S."/>
            <person name="Charusanti P."/>
            <person name="Shaw S."/>
            <person name="Blin K."/>
            <person name="Weber T."/>
        </authorList>
    </citation>
    <scope>NUCLEOTIDE SEQUENCE [LARGE SCALE GENOMIC DNA]</scope>
    <source>
        <strain evidence="14 15">NBC_00319</strain>
    </source>
</reference>
<dbReference type="EMBL" id="CP108021">
    <property type="protein sequence ID" value="WUM21514.1"/>
    <property type="molecule type" value="Genomic_DNA"/>
</dbReference>
<dbReference type="Pfam" id="PF06974">
    <property type="entry name" value="WS_DGAT_C"/>
    <property type="match status" value="1"/>
</dbReference>
<feature type="domain" description="O-acyltransferase WSD1 C-terminal" evidence="13">
    <location>
        <begin position="338"/>
        <end position="484"/>
    </location>
</feature>
<organism evidence="14 15">
    <name type="scientific">Williamsia herbipolensis</name>
    <dbReference type="NCBI Taxonomy" id="1603258"/>
    <lineage>
        <taxon>Bacteria</taxon>
        <taxon>Bacillati</taxon>
        <taxon>Actinomycetota</taxon>
        <taxon>Actinomycetes</taxon>
        <taxon>Mycobacteriales</taxon>
        <taxon>Nocardiaceae</taxon>
        <taxon>Williamsia</taxon>
    </lineage>
</organism>
<dbReference type="GO" id="GO:0071731">
    <property type="term" value="P:response to nitric oxide"/>
    <property type="evidence" value="ECO:0007669"/>
    <property type="project" value="TreeGrafter"/>
</dbReference>
<name>A0AAU4K6C2_9NOCA</name>
<evidence type="ECO:0000259" key="12">
    <source>
        <dbReference type="Pfam" id="PF03007"/>
    </source>
</evidence>
<evidence type="ECO:0000313" key="15">
    <source>
        <dbReference type="Proteomes" id="UP001432128"/>
    </source>
</evidence>
<dbReference type="GO" id="GO:0001666">
    <property type="term" value="P:response to hypoxia"/>
    <property type="evidence" value="ECO:0007669"/>
    <property type="project" value="TreeGrafter"/>
</dbReference>
<dbReference type="GO" id="GO:0005886">
    <property type="term" value="C:plasma membrane"/>
    <property type="evidence" value="ECO:0007669"/>
    <property type="project" value="TreeGrafter"/>
</dbReference>
<dbReference type="InterPro" id="IPR014292">
    <property type="entry name" value="Acyl_transf_WS/DGAT"/>
</dbReference>
<comment type="pathway">
    <text evidence="1 11">Glycerolipid metabolism; triacylglycerol biosynthesis.</text>
</comment>
<dbReference type="GO" id="GO:0019432">
    <property type="term" value="P:triglyceride biosynthetic process"/>
    <property type="evidence" value="ECO:0007669"/>
    <property type="project" value="TreeGrafter"/>
</dbReference>
<dbReference type="NCBIfam" id="TIGR02946">
    <property type="entry name" value="acyl_WS_DGAT"/>
    <property type="match status" value="1"/>
</dbReference>
<dbReference type="SUPFAM" id="SSF52777">
    <property type="entry name" value="CoA-dependent acyltransferases"/>
    <property type="match status" value="1"/>
</dbReference>
<accession>A0AAU4K6C2</accession>
<keyword evidence="7 11" id="KW-0319">Glycerol metabolism</keyword>
<dbReference type="KEGG" id="whr:OG579_06940"/>
<comment type="pathway">
    <text evidence="2">Lipid metabolism.</text>
</comment>
<dbReference type="Proteomes" id="UP001432128">
    <property type="component" value="Chromosome"/>
</dbReference>
<proteinExistence type="inferred from homology"/>
<keyword evidence="8 11" id="KW-0443">Lipid metabolism</keyword>
<dbReference type="AlphaFoldDB" id="A0AAU4K6C2"/>
<dbReference type="PANTHER" id="PTHR31650">
    <property type="entry name" value="O-ACYLTRANSFERASE (WSD1-LIKE) FAMILY PROTEIN"/>
    <property type="match status" value="1"/>
</dbReference>
<dbReference type="EC" id="2.3.1.20" evidence="4 11"/>
<comment type="catalytic activity">
    <reaction evidence="10 11">
        <text>an acyl-CoA + a 1,2-diacyl-sn-glycerol = a triacyl-sn-glycerol + CoA</text>
        <dbReference type="Rhea" id="RHEA:10868"/>
        <dbReference type="ChEBI" id="CHEBI:17815"/>
        <dbReference type="ChEBI" id="CHEBI:57287"/>
        <dbReference type="ChEBI" id="CHEBI:58342"/>
        <dbReference type="ChEBI" id="CHEBI:64615"/>
        <dbReference type="EC" id="2.3.1.20"/>
    </reaction>
</comment>
<evidence type="ECO:0000256" key="4">
    <source>
        <dbReference type="ARBA" id="ARBA00013244"/>
    </source>
</evidence>
<dbReference type="InterPro" id="IPR004255">
    <property type="entry name" value="O-acyltransferase_WSD1_N"/>
</dbReference>
<evidence type="ECO:0000256" key="10">
    <source>
        <dbReference type="ARBA" id="ARBA00048109"/>
    </source>
</evidence>
<dbReference type="GO" id="GO:0004144">
    <property type="term" value="F:diacylglycerol O-acyltransferase activity"/>
    <property type="evidence" value="ECO:0007669"/>
    <property type="project" value="UniProtKB-EC"/>
</dbReference>
<dbReference type="GO" id="GO:0006071">
    <property type="term" value="P:glycerol metabolic process"/>
    <property type="evidence" value="ECO:0007669"/>
    <property type="project" value="UniProtKB-KW"/>
</dbReference>
<keyword evidence="5 11" id="KW-0444">Lipid biosynthesis</keyword>
<evidence type="ECO:0000256" key="9">
    <source>
        <dbReference type="ARBA" id="ARBA00023315"/>
    </source>
</evidence>
<evidence type="ECO:0000313" key="14">
    <source>
        <dbReference type="EMBL" id="WUM21514.1"/>
    </source>
</evidence>
<evidence type="ECO:0000256" key="8">
    <source>
        <dbReference type="ARBA" id="ARBA00023098"/>
    </source>
</evidence>
<protein>
    <recommendedName>
        <fullName evidence="4 11">Diacylglycerol O-acyltransferase</fullName>
        <ecNumber evidence="4 11">2.3.1.20</ecNumber>
    </recommendedName>
</protein>
<evidence type="ECO:0000256" key="5">
    <source>
        <dbReference type="ARBA" id="ARBA00022516"/>
    </source>
</evidence>
<evidence type="ECO:0000256" key="3">
    <source>
        <dbReference type="ARBA" id="ARBA00009587"/>
    </source>
</evidence>
<keyword evidence="6 11" id="KW-0808">Transferase</keyword>
<keyword evidence="15" id="KW-1185">Reference proteome</keyword>
<evidence type="ECO:0000256" key="7">
    <source>
        <dbReference type="ARBA" id="ARBA00022798"/>
    </source>
</evidence>
<evidence type="ECO:0000256" key="2">
    <source>
        <dbReference type="ARBA" id="ARBA00005189"/>
    </source>
</evidence>
<dbReference type="GO" id="GO:0051701">
    <property type="term" value="P:biological process involved in interaction with host"/>
    <property type="evidence" value="ECO:0007669"/>
    <property type="project" value="TreeGrafter"/>
</dbReference>
<evidence type="ECO:0000256" key="1">
    <source>
        <dbReference type="ARBA" id="ARBA00004771"/>
    </source>
</evidence>
<feature type="domain" description="O-acyltransferase WSD1-like N-terminal" evidence="12">
    <location>
        <begin position="4"/>
        <end position="275"/>
    </location>
</feature>
<dbReference type="InterPro" id="IPR045034">
    <property type="entry name" value="O-acyltransferase_WSD1-like"/>
</dbReference>
<comment type="similarity">
    <text evidence="3 11">Belongs to the long-chain O-acyltransferase family.</text>
</comment>
<evidence type="ECO:0000256" key="6">
    <source>
        <dbReference type="ARBA" id="ARBA00022679"/>
    </source>
</evidence>
<dbReference type="RefSeq" id="WP_328858560.1">
    <property type="nucleotide sequence ID" value="NZ_CP108021.1"/>
</dbReference>
<sequence>MNRLSPQDATFYYRDEEGSTTHLGSLLVLERSATHLEYHRLLATVESRLGSVPRYRQRVREVTLGLARPVWVDDNDFDITYHVRRSALPTPGTDDQLHDLVARLMSRPLDRHRPLWEMYLVEGLADNRMAVLTKTHRALVDGRDALEINQVIVDDEPVHPETPQDLWLPDAEPSSGALVVHAIADVVTRPWELIETVRSAPVARVASAPVATVTSVVAGSLRRIGSVMQLATDSAPDSPLNGATTGTRRFTVASIPAVRCLQIARAHDCAVNDVVLAAIAGALRRWLLSRDLAVDAHATVRVMVPLSAYSAGGEAGSSRSDELSSDAEWMAEGLRGFVTDLPVGEPNPTVRLSQIAHLTERHSHSTRRMSMGTRAWLPEFTVAATQRVGPATFHAMSSRAAASMSGRSFNVPISIARGPGAPQYLAGNRITEIYPVPALVPQRALAIGLNSYNGEVFFAFNADRDIMWDLGAMTEFLAESFDELPVTTR</sequence>
<evidence type="ECO:0000259" key="13">
    <source>
        <dbReference type="Pfam" id="PF06974"/>
    </source>
</evidence>
<dbReference type="PANTHER" id="PTHR31650:SF1">
    <property type="entry name" value="WAX ESTER SYNTHASE_DIACYLGLYCEROL ACYLTRANSFERASE 4-RELATED"/>
    <property type="match status" value="1"/>
</dbReference>
<evidence type="ECO:0000256" key="11">
    <source>
        <dbReference type="RuleBase" id="RU361241"/>
    </source>
</evidence>
<gene>
    <name evidence="14" type="ORF">OG579_06940</name>
</gene>
<dbReference type="InterPro" id="IPR009721">
    <property type="entry name" value="O-acyltransferase_WSD1_C"/>
</dbReference>
<keyword evidence="9 11" id="KW-0012">Acyltransferase</keyword>
<dbReference type="Pfam" id="PF03007">
    <property type="entry name" value="WS_DGAT_cat"/>
    <property type="match status" value="1"/>
</dbReference>